<dbReference type="InterPro" id="IPR018200">
    <property type="entry name" value="USP_CS"/>
</dbReference>
<feature type="compositionally biased region" description="Acidic residues" evidence="7">
    <location>
        <begin position="10"/>
        <end position="19"/>
    </location>
</feature>
<dbReference type="PROSITE" id="PS50271">
    <property type="entry name" value="ZF_UBP"/>
    <property type="match status" value="1"/>
</dbReference>
<dbReference type="GO" id="GO:0006508">
    <property type="term" value="P:proteolysis"/>
    <property type="evidence" value="ECO:0007669"/>
    <property type="project" value="UniProtKB-KW"/>
</dbReference>
<gene>
    <name evidence="10" type="ORF">CALMAC_LOCUS20527</name>
</gene>
<feature type="compositionally biased region" description="Gly residues" evidence="7">
    <location>
        <begin position="522"/>
        <end position="534"/>
    </location>
</feature>
<dbReference type="InterPro" id="IPR038765">
    <property type="entry name" value="Papain-like_cys_pep_sf"/>
</dbReference>
<feature type="domain" description="UBP-type" evidence="9">
    <location>
        <begin position="25"/>
        <end position="142"/>
    </location>
</feature>
<dbReference type="SMART" id="SM00290">
    <property type="entry name" value="ZnF_UBP"/>
    <property type="match status" value="1"/>
</dbReference>
<keyword evidence="3 5" id="KW-0863">Zinc-finger</keyword>
<keyword evidence="2" id="KW-0479">Metal-binding</keyword>
<dbReference type="PROSITE" id="PS00972">
    <property type="entry name" value="USP_1"/>
    <property type="match status" value="1"/>
</dbReference>
<evidence type="ECO:0000256" key="1">
    <source>
        <dbReference type="ARBA" id="ARBA00000707"/>
    </source>
</evidence>
<evidence type="ECO:0000256" key="2">
    <source>
        <dbReference type="ARBA" id="ARBA00022723"/>
    </source>
</evidence>
<keyword evidence="4" id="KW-0862">Zinc</keyword>
<dbReference type="Gene3D" id="3.90.70.10">
    <property type="entry name" value="Cysteine proteinases"/>
    <property type="match status" value="2"/>
</dbReference>
<evidence type="ECO:0000256" key="4">
    <source>
        <dbReference type="ARBA" id="ARBA00022833"/>
    </source>
</evidence>
<dbReference type="GO" id="GO:0016579">
    <property type="term" value="P:protein deubiquitination"/>
    <property type="evidence" value="ECO:0007669"/>
    <property type="project" value="InterPro"/>
</dbReference>
<evidence type="ECO:0000259" key="8">
    <source>
        <dbReference type="PROSITE" id="PS50235"/>
    </source>
</evidence>
<keyword evidence="6" id="KW-0378">Hydrolase</keyword>
<comment type="similarity">
    <text evidence="6">Belongs to the peptidase C19 family.</text>
</comment>
<dbReference type="PROSITE" id="PS50235">
    <property type="entry name" value="USP_3"/>
    <property type="match status" value="1"/>
</dbReference>
<dbReference type="AlphaFoldDB" id="A0A653DWU6"/>
<dbReference type="Proteomes" id="UP000410492">
    <property type="component" value="Unassembled WGS sequence"/>
</dbReference>
<feature type="compositionally biased region" description="Polar residues" evidence="7">
    <location>
        <begin position="444"/>
        <end position="453"/>
    </location>
</feature>
<keyword evidence="6" id="KW-0833">Ubl conjugation pathway</keyword>
<protein>
    <recommendedName>
        <fullName evidence="6">Ubiquitin carboxyl-terminal hydrolase</fullName>
        <ecNumber evidence="6">3.4.19.12</ecNumber>
    </recommendedName>
</protein>
<evidence type="ECO:0000256" key="5">
    <source>
        <dbReference type="PROSITE-ProRule" id="PRU00502"/>
    </source>
</evidence>
<dbReference type="SUPFAM" id="SSF57850">
    <property type="entry name" value="RING/U-box"/>
    <property type="match status" value="1"/>
</dbReference>
<proteinExistence type="inferred from homology"/>
<reference evidence="10 11" key="1">
    <citation type="submission" date="2019-01" db="EMBL/GenBank/DDBJ databases">
        <authorList>
            <person name="Sayadi A."/>
        </authorList>
    </citation>
    <scope>NUCLEOTIDE SEQUENCE [LARGE SCALE GENOMIC DNA]</scope>
</reference>
<dbReference type="InterPro" id="IPR028889">
    <property type="entry name" value="USP"/>
</dbReference>
<feature type="compositionally biased region" description="Gly residues" evidence="7">
    <location>
        <begin position="492"/>
        <end position="508"/>
    </location>
</feature>
<feature type="region of interest" description="Disordered" evidence="7">
    <location>
        <begin position="410"/>
        <end position="585"/>
    </location>
</feature>
<keyword evidence="6" id="KW-0645">Protease</keyword>
<feature type="compositionally biased region" description="Basic and acidic residues" evidence="7">
    <location>
        <begin position="410"/>
        <end position="420"/>
    </location>
</feature>
<dbReference type="InterPro" id="IPR001394">
    <property type="entry name" value="Peptidase_C19_UCH"/>
</dbReference>
<evidence type="ECO:0000313" key="11">
    <source>
        <dbReference type="Proteomes" id="UP000410492"/>
    </source>
</evidence>
<dbReference type="GO" id="GO:0004843">
    <property type="term" value="F:cysteine-type deubiquitinase activity"/>
    <property type="evidence" value="ECO:0007669"/>
    <property type="project" value="UniProtKB-UniRule"/>
</dbReference>
<accession>A0A653DWU6</accession>
<evidence type="ECO:0000256" key="7">
    <source>
        <dbReference type="SAM" id="MobiDB-lite"/>
    </source>
</evidence>
<evidence type="ECO:0000256" key="6">
    <source>
        <dbReference type="RuleBase" id="RU366025"/>
    </source>
</evidence>
<dbReference type="PROSITE" id="PS00973">
    <property type="entry name" value="USP_2"/>
    <property type="match status" value="1"/>
</dbReference>
<dbReference type="GO" id="GO:0008270">
    <property type="term" value="F:zinc ion binding"/>
    <property type="evidence" value="ECO:0007669"/>
    <property type="project" value="UniProtKB-KW"/>
</dbReference>
<dbReference type="Pfam" id="PF00443">
    <property type="entry name" value="UCH"/>
    <property type="match status" value="1"/>
</dbReference>
<evidence type="ECO:0000313" key="10">
    <source>
        <dbReference type="EMBL" id="VEN63811.1"/>
    </source>
</evidence>
<dbReference type="PANTHER" id="PTHR21646:SF39">
    <property type="entry name" value="UBIQUITIN CARBOXYL-TERMINAL HYDROLASE 16"/>
    <property type="match status" value="1"/>
</dbReference>
<dbReference type="OrthoDB" id="2020758at2759"/>
<dbReference type="Pfam" id="PF02148">
    <property type="entry name" value="zf-UBP"/>
    <property type="match status" value="1"/>
</dbReference>
<dbReference type="InterPro" id="IPR013083">
    <property type="entry name" value="Znf_RING/FYVE/PHD"/>
</dbReference>
<name>A0A653DWU6_CALMS</name>
<sequence length="892" mass="98402">MNLRKHQGDPNEDSSESGDENQNSVECAHINKAVDLQRVKKSLVRSGFLMDCEECKKLPPDNDMDLEYDQSLWLCLKCGNQACGRGRNKHALKHYDTPHSDSHALCVNTTIWSVWCYDCDDEVNMSCKKKLQEAVEFLRKHAESNKIKQQPSTPSISRVLEELPVITTISSSTSNNAGAIPKMLSSSSNVSRARGLSNLGNTCFFNSVMQCLGQTPYLLQLLEETSEEGQYFRLPGGKITLENKEEVELPPLEGTLEKWKPLTAALAQTLKELQSGRAEVYNPRLLFSKLRMKMPQFGGGDQHDSHELLRHLLEGVREEDLRRYKTVILEKLGFNLKTDPATVEEDKKAIIKFYGQQASEMLTPTEQVFRGVLVSTLQCQVCDHMSHREEYFLDLSLPISEKQLPPLLRRKAEEIDDKPSKHQIKKEKRAERKKNKKQKSNRSLFNANVSMAGTSEGMDNKSESESDADIEDNAEDSSNNSGRRSSAVGGDETAGGGGGGSSSGGGTAKGSESGYNSDKAEGGGGGVGALGGSAGTPPDARAASPSAGDSGVPSPQAGAASITPEDRSPDSSETNVDMGSPLGVMQACCGNNSPNEDVFEAFDFERPQSRLAFANTDLKMDLEKLSLLNDGDSTKVNSLFHHEEMDSDLKGACGPVINEDEKMEEDDYTEDGPSWHGTMSGGRYQCEEGECSIQSCLNQFTECELMAGNNRVSCEVCTKRSGGKTTVYTDASKQLLIYNPPAVLILHLKRFQVLRFRSAKVSKFVKFTTLLDLAPFCSKRSQNLPTFEAGQTRVLYSLYGVVEHSGSMHGGHYVSYIKVRQPLDENSYRWQYLPKNQKEKLDNAATATKTATAEPTVPPGKWYYISDSFVNEIPESQVLGVQAYLLFYERIL</sequence>
<dbReference type="EC" id="3.4.19.12" evidence="6"/>
<dbReference type="EMBL" id="CAACVG010014862">
    <property type="protein sequence ID" value="VEN63811.1"/>
    <property type="molecule type" value="Genomic_DNA"/>
</dbReference>
<organism evidence="10 11">
    <name type="scientific">Callosobruchus maculatus</name>
    <name type="common">Southern cowpea weevil</name>
    <name type="synonym">Pulse bruchid</name>
    <dbReference type="NCBI Taxonomy" id="64391"/>
    <lineage>
        <taxon>Eukaryota</taxon>
        <taxon>Metazoa</taxon>
        <taxon>Ecdysozoa</taxon>
        <taxon>Arthropoda</taxon>
        <taxon>Hexapoda</taxon>
        <taxon>Insecta</taxon>
        <taxon>Pterygota</taxon>
        <taxon>Neoptera</taxon>
        <taxon>Endopterygota</taxon>
        <taxon>Coleoptera</taxon>
        <taxon>Polyphaga</taxon>
        <taxon>Cucujiformia</taxon>
        <taxon>Chrysomeloidea</taxon>
        <taxon>Chrysomelidae</taxon>
        <taxon>Bruchinae</taxon>
        <taxon>Bruchini</taxon>
        <taxon>Callosobruchus</taxon>
    </lineage>
</organism>
<dbReference type="PANTHER" id="PTHR21646">
    <property type="entry name" value="UBIQUITIN CARBOXYL-TERMINAL HYDROLASE"/>
    <property type="match status" value="1"/>
</dbReference>
<dbReference type="SUPFAM" id="SSF54001">
    <property type="entry name" value="Cysteine proteinases"/>
    <property type="match status" value="1"/>
</dbReference>
<keyword evidence="6" id="KW-0788">Thiol protease</keyword>
<feature type="domain" description="USP" evidence="8">
    <location>
        <begin position="194"/>
        <end position="891"/>
    </location>
</feature>
<feature type="region of interest" description="Disordered" evidence="7">
    <location>
        <begin position="1"/>
        <end position="22"/>
    </location>
</feature>
<keyword evidence="11" id="KW-1185">Reference proteome</keyword>
<evidence type="ECO:0000256" key="3">
    <source>
        <dbReference type="ARBA" id="ARBA00022771"/>
    </source>
</evidence>
<dbReference type="InterPro" id="IPR001607">
    <property type="entry name" value="Znf_UBP"/>
</dbReference>
<evidence type="ECO:0000259" key="9">
    <source>
        <dbReference type="PROSITE" id="PS50271"/>
    </source>
</evidence>
<comment type="catalytic activity">
    <reaction evidence="1 6">
        <text>Thiol-dependent hydrolysis of ester, thioester, amide, peptide and isopeptide bonds formed by the C-terminal Gly of ubiquitin (a 76-residue protein attached to proteins as an intracellular targeting signal).</text>
        <dbReference type="EC" id="3.4.19.12"/>
    </reaction>
</comment>
<dbReference type="InterPro" id="IPR050185">
    <property type="entry name" value="Ub_carboxyl-term_hydrolase"/>
</dbReference>
<feature type="compositionally biased region" description="Basic residues" evidence="7">
    <location>
        <begin position="421"/>
        <end position="440"/>
    </location>
</feature>
<dbReference type="CDD" id="cd02667">
    <property type="entry name" value="Peptidase_C19K"/>
    <property type="match status" value="1"/>
</dbReference>
<dbReference type="Gene3D" id="3.30.40.10">
    <property type="entry name" value="Zinc/RING finger domain, C3HC4 (zinc finger)"/>
    <property type="match status" value="1"/>
</dbReference>
<feature type="compositionally biased region" description="Acidic residues" evidence="7">
    <location>
        <begin position="465"/>
        <end position="475"/>
    </location>
</feature>